<proteinExistence type="predicted"/>
<protein>
    <submittedName>
        <fullName evidence="1">Uncharacterized protein</fullName>
    </submittedName>
</protein>
<comment type="caution">
    <text evidence="1">The sequence shown here is derived from an EMBL/GenBank/DDBJ whole genome shotgun (WGS) entry which is preliminary data.</text>
</comment>
<reference evidence="2" key="1">
    <citation type="journal article" date="2019" name="Int. J. Syst. Evol. Microbiol.">
        <title>The Global Catalogue of Microorganisms (GCM) 10K type strain sequencing project: providing services to taxonomists for standard genome sequencing and annotation.</title>
        <authorList>
            <consortium name="The Broad Institute Genomics Platform"/>
            <consortium name="The Broad Institute Genome Sequencing Center for Infectious Disease"/>
            <person name="Wu L."/>
            <person name="Ma J."/>
        </authorList>
    </citation>
    <scope>NUCLEOTIDE SEQUENCE [LARGE SCALE GENOMIC DNA]</scope>
    <source>
        <strain evidence="2">JCM 12774</strain>
    </source>
</reference>
<dbReference type="EMBL" id="BAAACX010000009">
    <property type="protein sequence ID" value="GAA0390932.1"/>
    <property type="molecule type" value="Genomic_DNA"/>
</dbReference>
<gene>
    <name evidence="1" type="ORF">GCM10008933_22330</name>
</gene>
<dbReference type="RefSeq" id="WP_343860998.1">
    <property type="nucleotide sequence ID" value="NZ_BAAACX010000009.1"/>
</dbReference>
<keyword evidence="2" id="KW-1185">Reference proteome</keyword>
<organism evidence="1 2">
    <name type="scientific">Paenibacillus motobuensis</name>
    <dbReference type="NCBI Taxonomy" id="295324"/>
    <lineage>
        <taxon>Bacteria</taxon>
        <taxon>Bacillati</taxon>
        <taxon>Bacillota</taxon>
        <taxon>Bacilli</taxon>
        <taxon>Bacillales</taxon>
        <taxon>Paenibacillaceae</taxon>
        <taxon>Paenibacillus</taxon>
    </lineage>
</organism>
<accession>A0ABP3I701</accession>
<sequence>MEVENEQRLMDEIRQGNKDAFRTLVNPLIPKAYKLMKEIEKNIRIALSGGLILQAGVPRIITFM</sequence>
<evidence type="ECO:0000313" key="1">
    <source>
        <dbReference type="EMBL" id="GAA0390932.1"/>
    </source>
</evidence>
<name>A0ABP3I701_9BACL</name>
<evidence type="ECO:0000313" key="2">
    <source>
        <dbReference type="Proteomes" id="UP001500340"/>
    </source>
</evidence>
<dbReference type="Proteomes" id="UP001500340">
    <property type="component" value="Unassembled WGS sequence"/>
</dbReference>